<evidence type="ECO:0000313" key="4">
    <source>
        <dbReference type="Proteomes" id="UP000228568"/>
    </source>
</evidence>
<reference evidence="4" key="1">
    <citation type="submission" date="2017-09" db="EMBL/GenBank/DDBJ databases">
        <title>Depth-based differentiation of microbial function through sediment-hosted aquifers and enrichment of novel symbionts in the deep terrestrial subsurface.</title>
        <authorList>
            <person name="Probst A.J."/>
            <person name="Ladd B."/>
            <person name="Jarett J.K."/>
            <person name="Geller-Mcgrath D.E."/>
            <person name="Sieber C.M.K."/>
            <person name="Emerson J.B."/>
            <person name="Anantharaman K."/>
            <person name="Thomas B.C."/>
            <person name="Malmstrom R."/>
            <person name="Stieglmeier M."/>
            <person name="Klingl A."/>
            <person name="Woyke T."/>
            <person name="Ryan C.M."/>
            <person name="Banfield J.F."/>
        </authorList>
    </citation>
    <scope>NUCLEOTIDE SEQUENCE [LARGE SCALE GENOMIC DNA]</scope>
</reference>
<gene>
    <name evidence="3" type="ORF">COX81_03770</name>
</gene>
<feature type="chain" id="PRO_5014935035" evidence="2">
    <location>
        <begin position="22"/>
        <end position="170"/>
    </location>
</feature>
<accession>A0A2M7V6M3</accession>
<proteinExistence type="predicted"/>
<keyword evidence="1" id="KW-0472">Membrane</keyword>
<dbReference type="AlphaFoldDB" id="A0A2M7V6M3"/>
<name>A0A2M7V6M3_9BACT</name>
<keyword evidence="1" id="KW-0812">Transmembrane</keyword>
<protein>
    <submittedName>
        <fullName evidence="3">Uncharacterized protein</fullName>
    </submittedName>
</protein>
<evidence type="ECO:0000256" key="1">
    <source>
        <dbReference type="SAM" id="Phobius"/>
    </source>
</evidence>
<feature type="transmembrane region" description="Helical" evidence="1">
    <location>
        <begin position="150"/>
        <end position="167"/>
    </location>
</feature>
<keyword evidence="2" id="KW-0732">Signal</keyword>
<keyword evidence="1" id="KW-1133">Transmembrane helix</keyword>
<comment type="caution">
    <text evidence="3">The sequence shown here is derived from an EMBL/GenBank/DDBJ whole genome shotgun (WGS) entry which is preliminary data.</text>
</comment>
<evidence type="ECO:0000256" key="2">
    <source>
        <dbReference type="SAM" id="SignalP"/>
    </source>
</evidence>
<evidence type="ECO:0000313" key="3">
    <source>
        <dbReference type="EMBL" id="PIZ94324.1"/>
    </source>
</evidence>
<dbReference type="EMBL" id="PFPK01000046">
    <property type="protein sequence ID" value="PIZ94324.1"/>
    <property type="molecule type" value="Genomic_DNA"/>
</dbReference>
<sequence>MNKFFLMFLTFVIFFPVTAFAHTEGGLFSEAENIIEEQTPCDQLTTEQLDHLGDYYMEQIHPGGEHEIMDVMMGGDGSDNLVRMHSIMAQRFYCNDDQKGALEGSILPKVIGGMMRSINLRAENKNIPATVQPQNIKQSFWQSQISVQTLFGWILVLGGIGAVWMYTKKK</sequence>
<dbReference type="Proteomes" id="UP000228568">
    <property type="component" value="Unassembled WGS sequence"/>
</dbReference>
<feature type="signal peptide" evidence="2">
    <location>
        <begin position="1"/>
        <end position="21"/>
    </location>
</feature>
<organism evidence="3 4">
    <name type="scientific">Candidatus Magasanikbacteria bacterium CG_4_10_14_0_2_um_filter_37_12</name>
    <dbReference type="NCBI Taxonomy" id="1974637"/>
    <lineage>
        <taxon>Bacteria</taxon>
        <taxon>Candidatus Magasanikiibacteriota</taxon>
    </lineage>
</organism>